<sequence>MAMSDDPLMQDLRTVTDETLYLRLTLLAHRFPTDYKELDYEYRRDLWETVNKAIRAEIRRRKAEPPAWWNPAAREETPPRRHRYAAGYLASIAAAGLLVTVPALTPLVLLAALGCGAAWLLPHMRDTGFRRTPRR</sequence>
<dbReference type="EMBL" id="BONF01000042">
    <property type="protein sequence ID" value="GIF84933.1"/>
    <property type="molecule type" value="Genomic_DNA"/>
</dbReference>
<gene>
    <name evidence="2" type="ORF">Cba03nite_62820</name>
</gene>
<accession>A0A8J3JTW0</accession>
<evidence type="ECO:0000313" key="2">
    <source>
        <dbReference type="EMBL" id="GIF84933.1"/>
    </source>
</evidence>
<organism evidence="2 3">
    <name type="scientific">Catellatospora bangladeshensis</name>
    <dbReference type="NCBI Taxonomy" id="310355"/>
    <lineage>
        <taxon>Bacteria</taxon>
        <taxon>Bacillati</taxon>
        <taxon>Actinomycetota</taxon>
        <taxon>Actinomycetes</taxon>
        <taxon>Micromonosporales</taxon>
        <taxon>Micromonosporaceae</taxon>
        <taxon>Catellatospora</taxon>
    </lineage>
</organism>
<keyword evidence="1" id="KW-1133">Transmembrane helix</keyword>
<dbReference type="Proteomes" id="UP000601223">
    <property type="component" value="Unassembled WGS sequence"/>
</dbReference>
<keyword evidence="1" id="KW-0812">Transmembrane</keyword>
<feature type="transmembrane region" description="Helical" evidence="1">
    <location>
        <begin position="107"/>
        <end position="124"/>
    </location>
</feature>
<reference evidence="2 3" key="1">
    <citation type="submission" date="2021-01" db="EMBL/GenBank/DDBJ databases">
        <title>Whole genome shotgun sequence of Catellatospora bangladeshensis NBRC 107357.</title>
        <authorList>
            <person name="Komaki H."/>
            <person name="Tamura T."/>
        </authorList>
    </citation>
    <scope>NUCLEOTIDE SEQUENCE [LARGE SCALE GENOMIC DNA]</scope>
    <source>
        <strain evidence="2 3">NBRC 107357</strain>
    </source>
</reference>
<evidence type="ECO:0000256" key="1">
    <source>
        <dbReference type="SAM" id="Phobius"/>
    </source>
</evidence>
<keyword evidence="3" id="KW-1185">Reference proteome</keyword>
<keyword evidence="1" id="KW-0472">Membrane</keyword>
<name>A0A8J3JTW0_9ACTN</name>
<protein>
    <submittedName>
        <fullName evidence="2">Uncharacterized protein</fullName>
    </submittedName>
</protein>
<evidence type="ECO:0000313" key="3">
    <source>
        <dbReference type="Proteomes" id="UP000601223"/>
    </source>
</evidence>
<comment type="caution">
    <text evidence="2">The sequence shown here is derived from an EMBL/GenBank/DDBJ whole genome shotgun (WGS) entry which is preliminary data.</text>
</comment>
<dbReference type="AlphaFoldDB" id="A0A8J3JTW0"/>
<proteinExistence type="predicted"/>